<comment type="caution">
    <text evidence="2">The sequence shown here is derived from an EMBL/GenBank/DDBJ whole genome shotgun (WGS) entry which is preliminary data.</text>
</comment>
<accession>A0A8X8WGF6</accession>
<dbReference type="AlphaFoldDB" id="A0A8X8WGF6"/>
<name>A0A8X8WGF6_SALSN</name>
<evidence type="ECO:0000313" key="2">
    <source>
        <dbReference type="EMBL" id="KAG6393828.1"/>
    </source>
</evidence>
<dbReference type="Proteomes" id="UP000298416">
    <property type="component" value="Unassembled WGS sequence"/>
</dbReference>
<reference evidence="2" key="2">
    <citation type="submission" date="2020-08" db="EMBL/GenBank/DDBJ databases">
        <title>Plant Genome Project.</title>
        <authorList>
            <person name="Zhang R.-G."/>
        </authorList>
    </citation>
    <scope>NUCLEOTIDE SEQUENCE</scope>
    <source>
        <strain evidence="2">Huo1</strain>
        <tissue evidence="2">Leaf</tissue>
    </source>
</reference>
<proteinExistence type="predicted"/>
<sequence>MISLKIIRTLHVRNHTLTFFISSNPSKFTHLSSIPQRPFSRSAQSAETADEQTRSFSQPLSGFFRKVLFGSESADINRVAAENAESEETIVTDKLRKLEEEIRDLNEKKCETVENLEIVNEEKEKRRKSDSRIAPKMEKRRLSALFKKSKKRPSKSKSVADSRSELKFVVDLKSESKPVERTAFGMEDPMVHRELSPDMKLFAEHLYAKGYLNDANFMNRDRFDPMDFEVSYAREFLKFAAVKFGEDHQYISSRSFKKLKMMLFDYLKLEYTTRGIIIKIFSVNVKDLWLWLSAGDLKKVALFGCPSIGQRTVYDAKHIRAFFKIDEPKATCTLKESCKHSNKSNKKHSTKLCLDSVMKVLVMYAMESVPQKLIVPEDVRNSVSRLLKEITSLSQEKP</sequence>
<keyword evidence="3" id="KW-1185">Reference proteome</keyword>
<reference evidence="2" key="1">
    <citation type="submission" date="2018-01" db="EMBL/GenBank/DDBJ databases">
        <authorList>
            <person name="Mao J.F."/>
        </authorList>
    </citation>
    <scope>NUCLEOTIDE SEQUENCE</scope>
    <source>
        <strain evidence="2">Huo1</strain>
        <tissue evidence="2">Leaf</tissue>
    </source>
</reference>
<gene>
    <name evidence="2" type="ORF">SASPL_144402</name>
</gene>
<organism evidence="2">
    <name type="scientific">Salvia splendens</name>
    <name type="common">Scarlet sage</name>
    <dbReference type="NCBI Taxonomy" id="180675"/>
    <lineage>
        <taxon>Eukaryota</taxon>
        <taxon>Viridiplantae</taxon>
        <taxon>Streptophyta</taxon>
        <taxon>Embryophyta</taxon>
        <taxon>Tracheophyta</taxon>
        <taxon>Spermatophyta</taxon>
        <taxon>Magnoliopsida</taxon>
        <taxon>eudicotyledons</taxon>
        <taxon>Gunneridae</taxon>
        <taxon>Pentapetalae</taxon>
        <taxon>asterids</taxon>
        <taxon>lamiids</taxon>
        <taxon>Lamiales</taxon>
        <taxon>Lamiaceae</taxon>
        <taxon>Nepetoideae</taxon>
        <taxon>Mentheae</taxon>
        <taxon>Salviinae</taxon>
        <taxon>Salvia</taxon>
        <taxon>Salvia subgen. Calosphace</taxon>
        <taxon>core Calosphace</taxon>
    </lineage>
</organism>
<keyword evidence="1" id="KW-0175">Coiled coil</keyword>
<dbReference type="EMBL" id="PNBA02000017">
    <property type="protein sequence ID" value="KAG6393828.1"/>
    <property type="molecule type" value="Genomic_DNA"/>
</dbReference>
<protein>
    <submittedName>
        <fullName evidence="2">Uncharacterized protein</fullName>
    </submittedName>
</protein>
<evidence type="ECO:0000256" key="1">
    <source>
        <dbReference type="SAM" id="Coils"/>
    </source>
</evidence>
<feature type="coiled-coil region" evidence="1">
    <location>
        <begin position="81"/>
        <end position="126"/>
    </location>
</feature>
<evidence type="ECO:0000313" key="3">
    <source>
        <dbReference type="Proteomes" id="UP000298416"/>
    </source>
</evidence>